<comment type="caution">
    <text evidence="2">The sequence shown here is derived from an EMBL/GenBank/DDBJ whole genome shotgun (WGS) entry which is preliminary data.</text>
</comment>
<name>A0A9Q1I6K9_CONCO</name>
<evidence type="ECO:0000313" key="2">
    <source>
        <dbReference type="EMBL" id="KAJ8283650.1"/>
    </source>
</evidence>
<gene>
    <name evidence="2" type="ORF">COCON_G00025000</name>
</gene>
<organism evidence="2 3">
    <name type="scientific">Conger conger</name>
    <name type="common">Conger eel</name>
    <name type="synonym">Muraena conger</name>
    <dbReference type="NCBI Taxonomy" id="82655"/>
    <lineage>
        <taxon>Eukaryota</taxon>
        <taxon>Metazoa</taxon>
        <taxon>Chordata</taxon>
        <taxon>Craniata</taxon>
        <taxon>Vertebrata</taxon>
        <taxon>Euteleostomi</taxon>
        <taxon>Actinopterygii</taxon>
        <taxon>Neopterygii</taxon>
        <taxon>Teleostei</taxon>
        <taxon>Anguilliformes</taxon>
        <taxon>Congridae</taxon>
        <taxon>Conger</taxon>
    </lineage>
</organism>
<dbReference type="Proteomes" id="UP001152803">
    <property type="component" value="Unassembled WGS sequence"/>
</dbReference>
<proteinExistence type="predicted"/>
<evidence type="ECO:0000256" key="1">
    <source>
        <dbReference type="SAM" id="MobiDB-lite"/>
    </source>
</evidence>
<accession>A0A9Q1I6K9</accession>
<feature type="region of interest" description="Disordered" evidence="1">
    <location>
        <begin position="86"/>
        <end position="135"/>
    </location>
</feature>
<reference evidence="2" key="1">
    <citation type="journal article" date="2023" name="Science">
        <title>Genome structures resolve the early diversification of teleost fishes.</title>
        <authorList>
            <person name="Parey E."/>
            <person name="Louis A."/>
            <person name="Montfort J."/>
            <person name="Bouchez O."/>
            <person name="Roques C."/>
            <person name="Iampietro C."/>
            <person name="Lluch J."/>
            <person name="Castinel A."/>
            <person name="Donnadieu C."/>
            <person name="Desvignes T."/>
            <person name="Floi Bucao C."/>
            <person name="Jouanno E."/>
            <person name="Wen M."/>
            <person name="Mejri S."/>
            <person name="Dirks R."/>
            <person name="Jansen H."/>
            <person name="Henkel C."/>
            <person name="Chen W.J."/>
            <person name="Zahm M."/>
            <person name="Cabau C."/>
            <person name="Klopp C."/>
            <person name="Thompson A.W."/>
            <person name="Robinson-Rechavi M."/>
            <person name="Braasch I."/>
            <person name="Lecointre G."/>
            <person name="Bobe J."/>
            <person name="Postlethwait J.H."/>
            <person name="Berthelot C."/>
            <person name="Roest Crollius H."/>
            <person name="Guiguen Y."/>
        </authorList>
    </citation>
    <scope>NUCLEOTIDE SEQUENCE</scope>
    <source>
        <strain evidence="2">Concon-B</strain>
    </source>
</reference>
<sequence>MAENVLDSGPPSAKRPKLSSPALSVSASDGNDFGSLFDLEHDLPDELISSTDLGLANGGDLVQLHTSLGGGSQDAAAKHKQLSELLRAGAPPPPGQQGMAGSPGGGPMGLLANMKSSPGPPGMGPQQHLSPSSRA</sequence>
<dbReference type="AlphaFoldDB" id="A0A9Q1I6K9"/>
<dbReference type="EMBL" id="JAFJMO010000002">
    <property type="protein sequence ID" value="KAJ8283650.1"/>
    <property type="molecule type" value="Genomic_DNA"/>
</dbReference>
<evidence type="ECO:0000313" key="3">
    <source>
        <dbReference type="Proteomes" id="UP001152803"/>
    </source>
</evidence>
<keyword evidence="3" id="KW-1185">Reference proteome</keyword>
<protein>
    <submittedName>
        <fullName evidence="2">Uncharacterized protein</fullName>
    </submittedName>
</protein>
<feature type="region of interest" description="Disordered" evidence="1">
    <location>
        <begin position="1"/>
        <end position="30"/>
    </location>
</feature>
<dbReference type="OrthoDB" id="899at2759"/>